<evidence type="ECO:0000256" key="5">
    <source>
        <dbReference type="ARBA" id="ARBA00022741"/>
    </source>
</evidence>
<protein>
    <recommendedName>
        <fullName evidence="8">GTP cyclohydrolase 1</fullName>
        <ecNumber evidence="8">3.5.4.16</ecNumber>
    </recommendedName>
    <alternativeName>
        <fullName evidence="8">GTP cyclohydrolase I</fullName>
        <shortName evidence="8">GTP-CH-I</shortName>
    </alternativeName>
</protein>
<dbReference type="NCBIfam" id="NF006826">
    <property type="entry name" value="PRK09347.1-3"/>
    <property type="match status" value="1"/>
</dbReference>
<dbReference type="GO" id="GO:0005737">
    <property type="term" value="C:cytoplasm"/>
    <property type="evidence" value="ECO:0007669"/>
    <property type="project" value="TreeGrafter"/>
</dbReference>
<dbReference type="HAMAP" id="MF_00223">
    <property type="entry name" value="FolE"/>
    <property type="match status" value="1"/>
</dbReference>
<dbReference type="PANTHER" id="PTHR11109:SF7">
    <property type="entry name" value="GTP CYCLOHYDROLASE 1"/>
    <property type="match status" value="1"/>
</dbReference>
<evidence type="ECO:0000313" key="10">
    <source>
        <dbReference type="EMBL" id="ANF57860.1"/>
    </source>
</evidence>
<feature type="binding site" evidence="8">
    <location>
        <position position="75"/>
    </location>
    <ligand>
        <name>Zn(2+)</name>
        <dbReference type="ChEBI" id="CHEBI:29105"/>
    </ligand>
</feature>
<dbReference type="InterPro" id="IPR018234">
    <property type="entry name" value="GTP_CycHdrlase_I_CS"/>
</dbReference>
<dbReference type="NCBIfam" id="TIGR00063">
    <property type="entry name" value="folE"/>
    <property type="match status" value="1"/>
</dbReference>
<dbReference type="InterPro" id="IPR043133">
    <property type="entry name" value="GTP-CH-I_C/QueF"/>
</dbReference>
<dbReference type="SUPFAM" id="SSF55620">
    <property type="entry name" value="Tetrahydrobiopterin biosynthesis enzymes-like"/>
    <property type="match status" value="1"/>
</dbReference>
<dbReference type="KEGG" id="haa:A5892_10615"/>
<keyword evidence="5 8" id="KW-0547">Nucleotide-binding</keyword>
<organism evidence="10 11">
    <name type="scientific">Halotalea alkalilenta</name>
    <dbReference type="NCBI Taxonomy" id="376489"/>
    <lineage>
        <taxon>Bacteria</taxon>
        <taxon>Pseudomonadati</taxon>
        <taxon>Pseudomonadota</taxon>
        <taxon>Gammaproteobacteria</taxon>
        <taxon>Oceanospirillales</taxon>
        <taxon>Halomonadaceae</taxon>
        <taxon>Halotalea</taxon>
    </lineage>
</organism>
<comment type="similarity">
    <text evidence="3 8">Belongs to the GTP cyclohydrolase I family.</text>
</comment>
<feature type="binding site" evidence="8">
    <location>
        <position position="78"/>
    </location>
    <ligand>
        <name>Zn(2+)</name>
        <dbReference type="ChEBI" id="CHEBI:29105"/>
    </ligand>
</feature>
<dbReference type="GO" id="GO:0005525">
    <property type="term" value="F:GTP binding"/>
    <property type="evidence" value="ECO:0007669"/>
    <property type="project" value="UniProtKB-KW"/>
</dbReference>
<dbReference type="Gene3D" id="3.30.1130.10">
    <property type="match status" value="1"/>
</dbReference>
<evidence type="ECO:0000256" key="1">
    <source>
        <dbReference type="ARBA" id="ARBA00001052"/>
    </source>
</evidence>
<evidence type="ECO:0000256" key="6">
    <source>
        <dbReference type="ARBA" id="ARBA00022801"/>
    </source>
</evidence>
<dbReference type="FunFam" id="3.30.1130.10:FF:000012">
    <property type="entry name" value="GTP cyclohydrolase 1"/>
    <property type="match status" value="1"/>
</dbReference>
<dbReference type="GO" id="GO:0006729">
    <property type="term" value="P:tetrahydrobiopterin biosynthetic process"/>
    <property type="evidence" value="ECO:0007669"/>
    <property type="project" value="TreeGrafter"/>
</dbReference>
<keyword evidence="4 8" id="KW-0554">One-carbon metabolism</keyword>
<comment type="pathway">
    <text evidence="2 8">Cofactor biosynthesis; 7,8-dihydroneopterin triphosphate biosynthesis; 7,8-dihydroneopterin triphosphate from GTP: step 1/1.</text>
</comment>
<comment type="catalytic activity">
    <reaction evidence="1 8">
        <text>GTP + H2O = 7,8-dihydroneopterin 3'-triphosphate + formate + H(+)</text>
        <dbReference type="Rhea" id="RHEA:17473"/>
        <dbReference type="ChEBI" id="CHEBI:15377"/>
        <dbReference type="ChEBI" id="CHEBI:15378"/>
        <dbReference type="ChEBI" id="CHEBI:15740"/>
        <dbReference type="ChEBI" id="CHEBI:37565"/>
        <dbReference type="ChEBI" id="CHEBI:58462"/>
        <dbReference type="EC" id="3.5.4.16"/>
    </reaction>
</comment>
<dbReference type="EMBL" id="CP015243">
    <property type="protein sequence ID" value="ANF57860.1"/>
    <property type="molecule type" value="Genomic_DNA"/>
</dbReference>
<dbReference type="GO" id="GO:0008270">
    <property type="term" value="F:zinc ion binding"/>
    <property type="evidence" value="ECO:0007669"/>
    <property type="project" value="UniProtKB-UniRule"/>
</dbReference>
<dbReference type="Gene3D" id="1.10.286.10">
    <property type="match status" value="1"/>
</dbReference>
<gene>
    <name evidence="8" type="primary">folE</name>
    <name evidence="10" type="ORF">A5892_10615</name>
</gene>
<keyword evidence="6 8" id="KW-0378">Hydrolase</keyword>
<dbReference type="Pfam" id="PF01227">
    <property type="entry name" value="GTP_cyclohydroI"/>
    <property type="match status" value="1"/>
</dbReference>
<sequence>MTDQLARHYRAVISELGEDPTREGLRDTPERAAKAMQFLTYGYRQTLEEIVNGAVFSSSTDELVLVKDIELYSLCEHHMLPFIGRCHIGYLPSGKVLGLSKFARIVDMYARRLQIQEELTHQIASAVAEVTGAAGVGVIIEARHMCMMMRGVQKQNSSMKTSVMLGEMRENLNTRQEFLTLVGTR</sequence>
<evidence type="ECO:0000313" key="11">
    <source>
        <dbReference type="Proteomes" id="UP000077875"/>
    </source>
</evidence>
<dbReference type="PANTHER" id="PTHR11109">
    <property type="entry name" value="GTP CYCLOHYDROLASE I"/>
    <property type="match status" value="1"/>
</dbReference>
<dbReference type="GO" id="GO:0003934">
    <property type="term" value="F:GTP cyclohydrolase I activity"/>
    <property type="evidence" value="ECO:0007669"/>
    <property type="project" value="UniProtKB-UniRule"/>
</dbReference>
<proteinExistence type="inferred from homology"/>
<evidence type="ECO:0000259" key="9">
    <source>
        <dbReference type="Pfam" id="PF01227"/>
    </source>
</evidence>
<dbReference type="STRING" id="376489.A5892_10615"/>
<dbReference type="InterPro" id="IPR043134">
    <property type="entry name" value="GTP-CH-I_N"/>
</dbReference>
<dbReference type="GO" id="GO:0006730">
    <property type="term" value="P:one-carbon metabolic process"/>
    <property type="evidence" value="ECO:0007669"/>
    <property type="project" value="UniProtKB-UniRule"/>
</dbReference>
<dbReference type="NCBIfam" id="NF006825">
    <property type="entry name" value="PRK09347.1-2"/>
    <property type="match status" value="1"/>
</dbReference>
<dbReference type="PROSITE" id="PS00859">
    <property type="entry name" value="GTP_CYCLOHYDROL_1_1"/>
    <property type="match status" value="1"/>
</dbReference>
<dbReference type="UniPathway" id="UPA00848">
    <property type="reaction ID" value="UER00151"/>
</dbReference>
<keyword evidence="7 8" id="KW-0342">GTP-binding</keyword>
<dbReference type="Proteomes" id="UP000077875">
    <property type="component" value="Chromosome"/>
</dbReference>
<evidence type="ECO:0000256" key="2">
    <source>
        <dbReference type="ARBA" id="ARBA00005080"/>
    </source>
</evidence>
<evidence type="ECO:0000256" key="4">
    <source>
        <dbReference type="ARBA" id="ARBA00022563"/>
    </source>
</evidence>
<dbReference type="InterPro" id="IPR001474">
    <property type="entry name" value="GTP_CycHdrlase_I"/>
</dbReference>
<feature type="domain" description="GTP cyclohydrolase I" evidence="9">
    <location>
        <begin position="7"/>
        <end position="182"/>
    </location>
</feature>
<reference evidence="10 11" key="1">
    <citation type="submission" date="2016-04" db="EMBL/GenBank/DDBJ databases">
        <title>Complete Genome Sequence of Halotalea alkalilenta IHB B 13600.</title>
        <authorList>
            <person name="Swarnkar M.K."/>
            <person name="Sharma A."/>
            <person name="Kaushal K."/>
            <person name="Soni R."/>
            <person name="Rana S."/>
            <person name="Singh A.K."/>
            <person name="Gulati A."/>
        </authorList>
    </citation>
    <scope>NUCLEOTIDE SEQUENCE [LARGE SCALE GENOMIC DNA]</scope>
    <source>
        <strain evidence="10 11">IHB B 13600</strain>
    </source>
</reference>
<comment type="subunit">
    <text evidence="8">Homopolymer.</text>
</comment>
<keyword evidence="11" id="KW-1185">Reference proteome</keyword>
<keyword evidence="8" id="KW-0479">Metal-binding</keyword>
<dbReference type="AlphaFoldDB" id="A0A172YF16"/>
<dbReference type="EC" id="3.5.4.16" evidence="8"/>
<dbReference type="RefSeq" id="WP_064122781.1">
    <property type="nucleotide sequence ID" value="NZ_CP015243.1"/>
</dbReference>
<evidence type="ECO:0000256" key="3">
    <source>
        <dbReference type="ARBA" id="ARBA00008085"/>
    </source>
</evidence>
<keyword evidence="8" id="KW-0862">Zinc</keyword>
<feature type="binding site" evidence="8">
    <location>
        <position position="146"/>
    </location>
    <ligand>
        <name>Zn(2+)</name>
        <dbReference type="ChEBI" id="CHEBI:29105"/>
    </ligand>
</feature>
<dbReference type="GO" id="GO:0046654">
    <property type="term" value="P:tetrahydrofolate biosynthetic process"/>
    <property type="evidence" value="ECO:0007669"/>
    <property type="project" value="UniProtKB-UniRule"/>
</dbReference>
<accession>A0A172YF16</accession>
<evidence type="ECO:0000256" key="8">
    <source>
        <dbReference type="HAMAP-Rule" id="MF_00223"/>
    </source>
</evidence>
<dbReference type="InterPro" id="IPR020602">
    <property type="entry name" value="GTP_CycHdrlase_I_dom"/>
</dbReference>
<evidence type="ECO:0000256" key="7">
    <source>
        <dbReference type="ARBA" id="ARBA00023134"/>
    </source>
</evidence>
<name>A0A172YF16_9GAMM</name>